<sequence>MNIQFIQDKMNLINTEGKKLLPKQIGYVDSHYDITADELELLTYCWSENELILFAHPGTLDSLEGIAGYDFNKDEERVYVKVEDEALMIVLNKDDIKFFKDVFIDSIDVEEYDNEGNFIEEE</sequence>
<proteinExistence type="predicted"/>
<keyword evidence="2" id="KW-1185">Reference proteome</keyword>
<dbReference type="RefSeq" id="WP_087916721.1">
    <property type="nucleotide sequence ID" value="NZ_CP021780.1"/>
</dbReference>
<dbReference type="OrthoDB" id="2625675at2"/>
<reference evidence="1 2" key="1">
    <citation type="submission" date="2017-06" db="EMBL/GenBank/DDBJ databases">
        <title>Complete genome sequence of Paenibacillus donghaensis KCTC 13049T isolated from East Sea sediment, South Korea.</title>
        <authorList>
            <person name="Jung B.K."/>
            <person name="Hong S.-J."/>
            <person name="Shin J.-H."/>
        </authorList>
    </citation>
    <scope>NUCLEOTIDE SEQUENCE [LARGE SCALE GENOMIC DNA]</scope>
    <source>
        <strain evidence="1 2">KCTC 13049</strain>
    </source>
</reference>
<dbReference type="EMBL" id="CP021780">
    <property type="protein sequence ID" value="ASA22723.1"/>
    <property type="molecule type" value="Genomic_DNA"/>
</dbReference>
<evidence type="ECO:0000313" key="1">
    <source>
        <dbReference type="EMBL" id="ASA22723.1"/>
    </source>
</evidence>
<protein>
    <submittedName>
        <fullName evidence="1">Uncharacterized protein</fullName>
    </submittedName>
</protein>
<gene>
    <name evidence="1" type="ORF">B9T62_19140</name>
</gene>
<dbReference type="KEGG" id="pdh:B9T62_19140"/>
<evidence type="ECO:0000313" key="2">
    <source>
        <dbReference type="Proteomes" id="UP000249890"/>
    </source>
</evidence>
<dbReference type="Proteomes" id="UP000249890">
    <property type="component" value="Chromosome"/>
</dbReference>
<dbReference type="AlphaFoldDB" id="A0A2Z2KHI7"/>
<organism evidence="1 2">
    <name type="scientific">Paenibacillus donghaensis</name>
    <dbReference type="NCBI Taxonomy" id="414771"/>
    <lineage>
        <taxon>Bacteria</taxon>
        <taxon>Bacillati</taxon>
        <taxon>Bacillota</taxon>
        <taxon>Bacilli</taxon>
        <taxon>Bacillales</taxon>
        <taxon>Paenibacillaceae</taxon>
        <taxon>Paenibacillus</taxon>
    </lineage>
</organism>
<name>A0A2Z2KHI7_9BACL</name>
<accession>A0A2Z2KHI7</accession>